<keyword evidence="1" id="KW-0805">Transcription regulation</keyword>
<dbReference type="Pfam" id="PF00440">
    <property type="entry name" value="TetR_N"/>
    <property type="match status" value="1"/>
</dbReference>
<feature type="DNA-binding region" description="H-T-H motif" evidence="4">
    <location>
        <begin position="55"/>
        <end position="74"/>
    </location>
</feature>
<protein>
    <submittedName>
        <fullName evidence="7">DNA-binding transcriptional regulator, AcrR family</fullName>
    </submittedName>
</protein>
<evidence type="ECO:0000313" key="8">
    <source>
        <dbReference type="Proteomes" id="UP000198742"/>
    </source>
</evidence>
<gene>
    <name evidence="7" type="ORF">SAMN04489844_2955</name>
</gene>
<dbReference type="Pfam" id="PF21943">
    <property type="entry name" value="TetR_C_46"/>
    <property type="match status" value="1"/>
</dbReference>
<dbReference type="PANTHER" id="PTHR47752:SF1">
    <property type="entry name" value="HTH-TYPE TRANSCRIPTIONAL REPRESSOR FABR"/>
    <property type="match status" value="1"/>
</dbReference>
<dbReference type="STRING" id="402596.SAMN04489844_2955"/>
<keyword evidence="8" id="KW-1185">Reference proteome</keyword>
<reference evidence="8" key="1">
    <citation type="submission" date="2016-10" db="EMBL/GenBank/DDBJ databases">
        <authorList>
            <person name="Varghese N."/>
            <person name="Submissions S."/>
        </authorList>
    </citation>
    <scope>NUCLEOTIDE SEQUENCE [LARGE SCALE GENOMIC DNA]</scope>
    <source>
        <strain evidence="8">DSM 22017</strain>
    </source>
</reference>
<feature type="region of interest" description="Disordered" evidence="5">
    <location>
        <begin position="1"/>
        <end position="32"/>
    </location>
</feature>
<evidence type="ECO:0000256" key="1">
    <source>
        <dbReference type="ARBA" id="ARBA00023015"/>
    </source>
</evidence>
<dbReference type="InterPro" id="IPR001647">
    <property type="entry name" value="HTH_TetR"/>
</dbReference>
<dbReference type="GO" id="GO:0003677">
    <property type="term" value="F:DNA binding"/>
    <property type="evidence" value="ECO:0007669"/>
    <property type="project" value="UniProtKB-UniRule"/>
</dbReference>
<dbReference type="Gene3D" id="1.10.357.10">
    <property type="entry name" value="Tetracycline Repressor, domain 2"/>
    <property type="match status" value="1"/>
</dbReference>
<evidence type="ECO:0000256" key="2">
    <source>
        <dbReference type="ARBA" id="ARBA00023125"/>
    </source>
</evidence>
<dbReference type="Proteomes" id="UP000198742">
    <property type="component" value="Unassembled WGS sequence"/>
</dbReference>
<evidence type="ECO:0000256" key="3">
    <source>
        <dbReference type="ARBA" id="ARBA00023163"/>
    </source>
</evidence>
<feature type="domain" description="HTH tetR-type" evidence="6">
    <location>
        <begin position="32"/>
        <end position="92"/>
    </location>
</feature>
<evidence type="ECO:0000256" key="5">
    <source>
        <dbReference type="SAM" id="MobiDB-lite"/>
    </source>
</evidence>
<evidence type="ECO:0000259" key="6">
    <source>
        <dbReference type="PROSITE" id="PS50977"/>
    </source>
</evidence>
<feature type="compositionally biased region" description="Basic and acidic residues" evidence="5">
    <location>
        <begin position="1"/>
        <end position="12"/>
    </location>
</feature>
<dbReference type="AlphaFoldDB" id="A0A1H4V7Z8"/>
<organism evidence="7 8">
    <name type="scientific">Nocardioides exalbidus</name>
    <dbReference type="NCBI Taxonomy" id="402596"/>
    <lineage>
        <taxon>Bacteria</taxon>
        <taxon>Bacillati</taxon>
        <taxon>Actinomycetota</taxon>
        <taxon>Actinomycetes</taxon>
        <taxon>Propionibacteriales</taxon>
        <taxon>Nocardioidaceae</taxon>
        <taxon>Nocardioides</taxon>
    </lineage>
</organism>
<dbReference type="Gene3D" id="1.10.10.60">
    <property type="entry name" value="Homeodomain-like"/>
    <property type="match status" value="1"/>
</dbReference>
<evidence type="ECO:0000313" key="7">
    <source>
        <dbReference type="EMBL" id="SEC77107.1"/>
    </source>
</evidence>
<evidence type="ECO:0000256" key="4">
    <source>
        <dbReference type="PROSITE-ProRule" id="PRU00335"/>
    </source>
</evidence>
<sequence length="229" mass="25580">MPYHRDMTREGSGDAARPADDEESGSRAERKERTRRAILDAALALAADSNLMAISLRQVAKQVGVVPTAFYRHFGSLELLGLALVDESFRSLRLMLLDVWRHAPEYTDFIDGSLPIVAQHVRENRSHYQFIARERTAGPPRVREAIGHEIELITRELATDIARSGAAEQYSSADIGLLADLIVSFVVTMAERLVEDPDGEARTLEQARTQLRMLLVGALNWRSRGTWAT</sequence>
<keyword evidence="3" id="KW-0804">Transcription</keyword>
<keyword evidence="2 4" id="KW-0238">DNA-binding</keyword>
<dbReference type="InterPro" id="IPR050692">
    <property type="entry name" value="HTH_transcr_repressor_FabR"/>
</dbReference>
<dbReference type="InterPro" id="IPR009057">
    <property type="entry name" value="Homeodomain-like_sf"/>
</dbReference>
<dbReference type="InterPro" id="IPR054129">
    <property type="entry name" value="DesT_TetR_C"/>
</dbReference>
<proteinExistence type="predicted"/>
<accession>A0A1H4V7Z8</accession>
<name>A0A1H4V7Z8_9ACTN</name>
<dbReference type="PANTHER" id="PTHR47752">
    <property type="entry name" value="HTH-TYPE TRANSCRIPTIONAL REPRESSOR FABR"/>
    <property type="match status" value="1"/>
</dbReference>
<dbReference type="SUPFAM" id="SSF46689">
    <property type="entry name" value="Homeodomain-like"/>
    <property type="match status" value="1"/>
</dbReference>
<dbReference type="EMBL" id="FNRT01000002">
    <property type="protein sequence ID" value="SEC77107.1"/>
    <property type="molecule type" value="Genomic_DNA"/>
</dbReference>
<dbReference type="PROSITE" id="PS50977">
    <property type="entry name" value="HTH_TETR_2"/>
    <property type="match status" value="1"/>
</dbReference>